<gene>
    <name evidence="3" type="ORF">GR303_10480</name>
</gene>
<proteinExistence type="inferred from homology"/>
<evidence type="ECO:0000313" key="4">
    <source>
        <dbReference type="Proteomes" id="UP000818323"/>
    </source>
</evidence>
<accession>A0ABW9YXH8</accession>
<evidence type="ECO:0000256" key="2">
    <source>
        <dbReference type="SAM" id="MobiDB-lite"/>
    </source>
</evidence>
<keyword evidence="4" id="KW-1185">Reference proteome</keyword>
<dbReference type="EMBL" id="JAAAXJ010000004">
    <property type="protein sequence ID" value="NBJ24778.1"/>
    <property type="molecule type" value="Genomic_DNA"/>
</dbReference>
<dbReference type="Proteomes" id="UP000818323">
    <property type="component" value="Unassembled WGS sequence"/>
</dbReference>
<dbReference type="Pfam" id="PF07896">
    <property type="entry name" value="DUF1674"/>
    <property type="match status" value="1"/>
</dbReference>
<evidence type="ECO:0000313" key="3">
    <source>
        <dbReference type="EMBL" id="NBJ24778.1"/>
    </source>
</evidence>
<reference evidence="3 4" key="1">
    <citation type="submission" date="2020-01" db="EMBL/GenBank/DDBJ databases">
        <title>Microvirga sp. nov., an arsenate reduction bacterium isolated from Tibet hotspring sediments.</title>
        <authorList>
            <person name="Yuan C.-G."/>
        </authorList>
    </citation>
    <scope>NUCLEOTIDE SEQUENCE [LARGE SCALE GENOMIC DNA]</scope>
    <source>
        <strain evidence="3 4">SYSU G3D203</strain>
    </source>
</reference>
<dbReference type="InterPro" id="IPR012875">
    <property type="entry name" value="SDHF4"/>
</dbReference>
<dbReference type="RefSeq" id="WP_161721994.1">
    <property type="nucleotide sequence ID" value="NZ_JAAAXI010000003.1"/>
</dbReference>
<organism evidence="3 4">
    <name type="scientific">Microvirga arsenatis</name>
    <dbReference type="NCBI Taxonomy" id="2692265"/>
    <lineage>
        <taxon>Bacteria</taxon>
        <taxon>Pseudomonadati</taxon>
        <taxon>Pseudomonadota</taxon>
        <taxon>Alphaproteobacteria</taxon>
        <taxon>Hyphomicrobiales</taxon>
        <taxon>Methylobacteriaceae</taxon>
        <taxon>Microvirga</taxon>
    </lineage>
</organism>
<protein>
    <submittedName>
        <fullName evidence="3">DUF1674 domain-containing protein</fullName>
    </submittedName>
</protein>
<sequence length="78" mass="8492">MSTNDTSDPVPSRPVEGAAPGKTLTPAAQRALEEAAQRRQEIDARAAEIAREKELQGRGGLEPVRYEDWEVKGLASDF</sequence>
<comment type="caution">
    <text evidence="3">The sequence shown here is derived from an EMBL/GenBank/DDBJ whole genome shotgun (WGS) entry which is preliminary data.</text>
</comment>
<evidence type="ECO:0000256" key="1">
    <source>
        <dbReference type="ARBA" id="ARBA00005701"/>
    </source>
</evidence>
<comment type="similarity">
    <text evidence="1">Belongs to the SDHAF4 family.</text>
</comment>
<feature type="region of interest" description="Disordered" evidence="2">
    <location>
        <begin position="1"/>
        <end position="23"/>
    </location>
</feature>
<name>A0ABW9YXH8_9HYPH</name>